<sequence>MSRICLTLPGPDAGADIRFAGDYQGCYQALELRLDLLENPVADALEILSFLGEQNSVMETLGNDPSLIMTLRRVEDGGRFSGSVQEQTERISAILESLQNTAGHTWSRIQPVLAVDLEADSALDQFAGSLGRKHVTVIRSLHDFQGTPHDLASLLEHCASQGDIPKLAVMPGGLHDLTRIFQEGRKYARRRPGKRFILLGMGEYGIPSRILPERIGSYLSFASPGEGVAPGQMDCRELHESFRARKINPDTPIFAIIGNPVSHSRSPEIHNGNFRRDRREALYIPLLCDDPEEIPAFALEANLLGASVTVPHKEAVRRILQHEDDEVSAVEACNTIIRDSRGWTGLNTDVSGFIQPIIPVLREIRESRGEVKAAVIGAGGAAKAAAYALLREGCELIILNRTPRRAEELAEQLSSIFPGKVISGVLGPDSRSLLQTYRYMIVQTTTVGMAHGHAGDPLSFYDFTGDEFLYDIIYTPAVTELMGRAENAGCRTKNGWEMFQRQAALQARRSPKLLTNM</sequence>
<dbReference type="HOGENOM" id="CLU_019120_1_1_12"/>
<dbReference type="PANTHER" id="PTHR21089:SF1">
    <property type="entry name" value="BIFUNCTIONAL 3-DEHYDROQUINATE DEHYDRATASE_SHIKIMATE DEHYDROGENASE, CHLOROPLASTIC"/>
    <property type="match status" value="1"/>
</dbReference>
<evidence type="ECO:0000256" key="3">
    <source>
        <dbReference type="ARBA" id="ARBA00022857"/>
    </source>
</evidence>
<dbReference type="Pfam" id="PF01488">
    <property type="entry name" value="Shikimate_DH"/>
    <property type="match status" value="1"/>
</dbReference>
<comment type="catalytic activity">
    <reaction evidence="6">
        <text>shikimate + NADP(+) = 3-dehydroshikimate + NADPH + H(+)</text>
        <dbReference type="Rhea" id="RHEA:17737"/>
        <dbReference type="ChEBI" id="CHEBI:15378"/>
        <dbReference type="ChEBI" id="CHEBI:16630"/>
        <dbReference type="ChEBI" id="CHEBI:36208"/>
        <dbReference type="ChEBI" id="CHEBI:57783"/>
        <dbReference type="ChEBI" id="CHEBI:58349"/>
        <dbReference type="EC" id="1.1.1.25"/>
    </reaction>
</comment>
<dbReference type="Gene3D" id="3.20.20.70">
    <property type="entry name" value="Aldolase class I"/>
    <property type="match status" value="1"/>
</dbReference>
<dbReference type="InterPro" id="IPR013785">
    <property type="entry name" value="Aldolase_TIM"/>
</dbReference>
<dbReference type="GO" id="GO:0009423">
    <property type="term" value="P:chorismate biosynthetic process"/>
    <property type="evidence" value="ECO:0007669"/>
    <property type="project" value="UniProtKB-UniPathway"/>
</dbReference>
<proteinExistence type="predicted"/>
<dbReference type="STRING" id="1307761.L21SP2_0279"/>
<dbReference type="InterPro" id="IPR013708">
    <property type="entry name" value="Shikimate_DH-bd_N"/>
</dbReference>
<evidence type="ECO:0000313" key="10">
    <source>
        <dbReference type="Proteomes" id="UP000018680"/>
    </source>
</evidence>
<keyword evidence="10" id="KW-1185">Reference proteome</keyword>
<dbReference type="CDD" id="cd00502">
    <property type="entry name" value="DHQase_I"/>
    <property type="match status" value="1"/>
</dbReference>
<evidence type="ECO:0000256" key="4">
    <source>
        <dbReference type="ARBA" id="ARBA00023002"/>
    </source>
</evidence>
<dbReference type="SUPFAM" id="SSF53223">
    <property type="entry name" value="Aminoacid dehydrogenase-like, N-terminal domain"/>
    <property type="match status" value="1"/>
</dbReference>
<dbReference type="GO" id="GO:0050661">
    <property type="term" value="F:NADP binding"/>
    <property type="evidence" value="ECO:0007669"/>
    <property type="project" value="TreeGrafter"/>
</dbReference>
<evidence type="ECO:0000259" key="8">
    <source>
        <dbReference type="Pfam" id="PF08501"/>
    </source>
</evidence>
<dbReference type="Gene3D" id="3.40.50.720">
    <property type="entry name" value="NAD(P)-binding Rossmann-like Domain"/>
    <property type="match status" value="1"/>
</dbReference>
<dbReference type="GO" id="GO:0004764">
    <property type="term" value="F:shikimate 3-dehydrogenase (NADP+) activity"/>
    <property type="evidence" value="ECO:0007669"/>
    <property type="project" value="UniProtKB-EC"/>
</dbReference>
<keyword evidence="3" id="KW-0521">NADP</keyword>
<dbReference type="eggNOG" id="COG0169">
    <property type="taxonomic scope" value="Bacteria"/>
</dbReference>
<keyword evidence="4 9" id="KW-0560">Oxidoreductase</keyword>
<dbReference type="GO" id="GO:0005829">
    <property type="term" value="C:cytosol"/>
    <property type="evidence" value="ECO:0007669"/>
    <property type="project" value="TreeGrafter"/>
</dbReference>
<dbReference type="RefSeq" id="WP_024266654.1">
    <property type="nucleotide sequence ID" value="NC_023035.1"/>
</dbReference>
<keyword evidence="5" id="KW-0028">Amino-acid biosynthesis</keyword>
<feature type="domain" description="Quinate/shikimate 5-dehydrogenase/glutamyl-tRNA reductase" evidence="7">
    <location>
        <begin position="368"/>
        <end position="414"/>
    </location>
</feature>
<organism evidence="9 10">
    <name type="scientific">Salinispira pacifica</name>
    <dbReference type="NCBI Taxonomy" id="1307761"/>
    <lineage>
        <taxon>Bacteria</taxon>
        <taxon>Pseudomonadati</taxon>
        <taxon>Spirochaetota</taxon>
        <taxon>Spirochaetia</taxon>
        <taxon>Spirochaetales</taxon>
        <taxon>Spirochaetaceae</taxon>
        <taxon>Salinispira</taxon>
    </lineage>
</organism>
<accession>V5WEX4</accession>
<dbReference type="eggNOG" id="COG0710">
    <property type="taxonomic scope" value="Bacteria"/>
</dbReference>
<dbReference type="Pfam" id="PF08501">
    <property type="entry name" value="Shikimate_dh_N"/>
    <property type="match status" value="1"/>
</dbReference>
<dbReference type="InterPro" id="IPR036291">
    <property type="entry name" value="NAD(P)-bd_dom_sf"/>
</dbReference>
<dbReference type="GO" id="GO:0003855">
    <property type="term" value="F:3-dehydroquinate dehydratase activity"/>
    <property type="evidence" value="ECO:0007669"/>
    <property type="project" value="InterPro"/>
</dbReference>
<comment type="pathway">
    <text evidence="1">Metabolic intermediate biosynthesis; chorismate biosynthesis; chorismate from D-erythrose 4-phosphate and phosphoenolpyruvate: step 4/7.</text>
</comment>
<evidence type="ECO:0000256" key="1">
    <source>
        <dbReference type="ARBA" id="ARBA00004871"/>
    </source>
</evidence>
<dbReference type="OrthoDB" id="9792692at2"/>
<dbReference type="UniPathway" id="UPA00053">
    <property type="reaction ID" value="UER00087"/>
</dbReference>
<dbReference type="PATRIC" id="fig|1307761.3.peg.280"/>
<dbReference type="InterPro" id="IPR022893">
    <property type="entry name" value="Shikimate_DH_fam"/>
</dbReference>
<dbReference type="EC" id="1.1.1.25" evidence="2"/>
<dbReference type="InterPro" id="IPR046346">
    <property type="entry name" value="Aminoacid_DH-like_N_sf"/>
</dbReference>
<dbReference type="KEGG" id="slr:L21SP2_0279"/>
<evidence type="ECO:0000313" key="9">
    <source>
        <dbReference type="EMBL" id="AHC13721.1"/>
    </source>
</evidence>
<dbReference type="Proteomes" id="UP000018680">
    <property type="component" value="Chromosome"/>
</dbReference>
<dbReference type="EMBL" id="CP006939">
    <property type="protein sequence ID" value="AHC13721.1"/>
    <property type="molecule type" value="Genomic_DNA"/>
</dbReference>
<dbReference type="SUPFAM" id="SSF51735">
    <property type="entry name" value="NAD(P)-binding Rossmann-fold domains"/>
    <property type="match status" value="1"/>
</dbReference>
<dbReference type="Gene3D" id="3.40.50.10860">
    <property type="entry name" value="Leucine Dehydrogenase, chain A, domain 1"/>
    <property type="match status" value="1"/>
</dbReference>
<dbReference type="AlphaFoldDB" id="V5WEX4"/>
<dbReference type="InterPro" id="IPR006151">
    <property type="entry name" value="Shikm_DH/Glu-tRNA_Rdtase"/>
</dbReference>
<name>V5WEX4_9SPIO</name>
<feature type="domain" description="Shikimate dehydrogenase substrate binding N-terminal" evidence="8">
    <location>
        <begin position="256"/>
        <end position="336"/>
    </location>
</feature>
<evidence type="ECO:0000256" key="6">
    <source>
        <dbReference type="ARBA" id="ARBA00049442"/>
    </source>
</evidence>
<dbReference type="GO" id="GO:0009073">
    <property type="term" value="P:aromatic amino acid family biosynthetic process"/>
    <property type="evidence" value="ECO:0007669"/>
    <property type="project" value="UniProtKB-KW"/>
</dbReference>
<keyword evidence="5" id="KW-0057">Aromatic amino acid biosynthesis</keyword>
<dbReference type="InterPro" id="IPR001381">
    <property type="entry name" value="DHquinase_I"/>
</dbReference>
<dbReference type="Pfam" id="PF01487">
    <property type="entry name" value="DHquinase_I"/>
    <property type="match status" value="1"/>
</dbReference>
<gene>
    <name evidence="9" type="ORF">L21SP2_0279</name>
</gene>
<dbReference type="SUPFAM" id="SSF51569">
    <property type="entry name" value="Aldolase"/>
    <property type="match status" value="1"/>
</dbReference>
<evidence type="ECO:0000259" key="7">
    <source>
        <dbReference type="Pfam" id="PF01488"/>
    </source>
</evidence>
<evidence type="ECO:0000256" key="5">
    <source>
        <dbReference type="ARBA" id="ARBA00023141"/>
    </source>
</evidence>
<reference evidence="9 10" key="1">
    <citation type="journal article" date="2015" name="Stand. Genomic Sci.">
        <title>Complete genome sequence and description of Salinispira pacifica gen. nov., sp. nov., a novel spirochaete isolated form a hypersaline microbial mat.</title>
        <authorList>
            <person name="Ben Hania W."/>
            <person name="Joseph M."/>
            <person name="Schumann P."/>
            <person name="Bunk B."/>
            <person name="Fiebig A."/>
            <person name="Sproer C."/>
            <person name="Klenk H.P."/>
            <person name="Fardeau M.L."/>
            <person name="Spring S."/>
        </authorList>
    </citation>
    <scope>NUCLEOTIDE SEQUENCE [LARGE SCALE GENOMIC DNA]</scope>
    <source>
        <strain evidence="9 10">L21-RPul-D2</strain>
    </source>
</reference>
<protein>
    <recommendedName>
        <fullName evidence="2">shikimate dehydrogenase (NADP(+))</fullName>
        <ecNumber evidence="2">1.1.1.25</ecNumber>
    </recommendedName>
</protein>
<dbReference type="PANTHER" id="PTHR21089">
    <property type="entry name" value="SHIKIMATE DEHYDROGENASE"/>
    <property type="match status" value="1"/>
</dbReference>
<evidence type="ECO:0000256" key="2">
    <source>
        <dbReference type="ARBA" id="ARBA00012962"/>
    </source>
</evidence>
<dbReference type="GO" id="GO:0019632">
    <property type="term" value="P:shikimate metabolic process"/>
    <property type="evidence" value="ECO:0007669"/>
    <property type="project" value="TreeGrafter"/>
</dbReference>